<keyword evidence="7" id="KW-0963">Cytoplasm</keyword>
<feature type="binding site" evidence="7">
    <location>
        <begin position="120"/>
        <end position="122"/>
    </location>
    <ligand>
        <name>NAD(+)</name>
        <dbReference type="ChEBI" id="CHEBI:57540"/>
    </ligand>
</feature>
<feature type="binding site" evidence="7">
    <location>
        <position position="14"/>
    </location>
    <ligand>
        <name>NAD(+)</name>
        <dbReference type="ChEBI" id="CHEBI:57540"/>
    </ligand>
</feature>
<evidence type="ECO:0000256" key="10">
    <source>
        <dbReference type="PIRSR" id="PIRSR000102-3"/>
    </source>
</evidence>
<feature type="domain" description="Lactate/malate dehydrogenase C-terminal" evidence="13">
    <location>
        <begin position="147"/>
        <end position="312"/>
    </location>
</feature>
<evidence type="ECO:0000259" key="12">
    <source>
        <dbReference type="Pfam" id="PF00056"/>
    </source>
</evidence>
<dbReference type="Gene3D" id="3.90.110.10">
    <property type="entry name" value="Lactate dehydrogenase/glycoside hydrolase, family 4, C-terminal"/>
    <property type="match status" value="1"/>
</dbReference>
<dbReference type="GO" id="GO:0006089">
    <property type="term" value="P:lactate metabolic process"/>
    <property type="evidence" value="ECO:0007669"/>
    <property type="project" value="TreeGrafter"/>
</dbReference>
<dbReference type="SUPFAM" id="SSF51735">
    <property type="entry name" value="NAD(P)-binding Rossmann-fold domains"/>
    <property type="match status" value="1"/>
</dbReference>
<evidence type="ECO:0000256" key="5">
    <source>
        <dbReference type="ARBA" id="ARBA00023027"/>
    </source>
</evidence>
<evidence type="ECO:0000256" key="7">
    <source>
        <dbReference type="HAMAP-Rule" id="MF_00488"/>
    </source>
</evidence>
<dbReference type="InterPro" id="IPR022383">
    <property type="entry name" value="Lactate/malate_DH_C"/>
</dbReference>
<comment type="subcellular location">
    <subcellularLocation>
        <location evidence="7">Cytoplasm</location>
    </subcellularLocation>
</comment>
<dbReference type="GO" id="GO:0005737">
    <property type="term" value="C:cytoplasm"/>
    <property type="evidence" value="ECO:0007669"/>
    <property type="project" value="UniProtKB-SubCell"/>
</dbReference>
<dbReference type="PROSITE" id="PS00064">
    <property type="entry name" value="L_LDH"/>
    <property type="match status" value="1"/>
</dbReference>
<keyword evidence="5 7" id="KW-0520">NAD</keyword>
<accession>A0A1T4JRC2</accession>
<dbReference type="OrthoDB" id="9802969at2"/>
<evidence type="ECO:0000256" key="11">
    <source>
        <dbReference type="SAM" id="SignalP"/>
    </source>
</evidence>
<feature type="domain" description="Lactate/malate dehydrogenase N-terminal" evidence="12">
    <location>
        <begin position="5"/>
        <end position="144"/>
    </location>
</feature>
<dbReference type="GO" id="GO:0004459">
    <property type="term" value="F:L-lactate dehydrogenase (NAD+) activity"/>
    <property type="evidence" value="ECO:0007669"/>
    <property type="project" value="UniProtKB-UniRule"/>
</dbReference>
<feature type="binding site" evidence="9">
    <location>
        <position position="84"/>
    </location>
    <ligand>
        <name>substrate</name>
    </ligand>
</feature>
<dbReference type="PANTHER" id="PTHR43128:SF16">
    <property type="entry name" value="L-LACTATE DEHYDROGENASE"/>
    <property type="match status" value="1"/>
</dbReference>
<comment type="caution">
    <text evidence="7">Lacks conserved residue(s) required for the propagation of feature annotation.</text>
</comment>
<keyword evidence="4 7" id="KW-0560">Oxidoreductase</keyword>
<dbReference type="FunFam" id="3.40.50.720:FF:000018">
    <property type="entry name" value="Malate dehydrogenase"/>
    <property type="match status" value="1"/>
</dbReference>
<dbReference type="Pfam" id="PF00056">
    <property type="entry name" value="Ldh_1_N"/>
    <property type="match status" value="1"/>
</dbReference>
<evidence type="ECO:0000259" key="13">
    <source>
        <dbReference type="Pfam" id="PF02866"/>
    </source>
</evidence>
<comment type="activity regulation">
    <text evidence="7">Allosterically activated by fructose 1,6-bisphosphate (FBP).</text>
</comment>
<dbReference type="EMBL" id="FUWW01000001">
    <property type="protein sequence ID" value="SJZ32691.1"/>
    <property type="molecule type" value="Genomic_DNA"/>
</dbReference>
<proteinExistence type="inferred from homology"/>
<dbReference type="RefSeq" id="WP_078767534.1">
    <property type="nucleotide sequence ID" value="NZ_FUWW01000001.1"/>
</dbReference>
<feature type="binding site" evidence="7">
    <location>
        <position position="145"/>
    </location>
    <ligand>
        <name>NAD(+)</name>
        <dbReference type="ChEBI" id="CHEBI:57540"/>
    </ligand>
</feature>
<comment type="subunit">
    <text evidence="7">Homotetramer.</text>
</comment>
<feature type="binding site" evidence="10">
    <location>
        <position position="97"/>
    </location>
    <ligand>
        <name>NAD(+)</name>
        <dbReference type="ChEBI" id="CHEBI:57540"/>
    </ligand>
</feature>
<feature type="binding site" evidence="7">
    <location>
        <position position="155"/>
    </location>
    <ligand>
        <name>beta-D-fructose 1,6-bisphosphate</name>
        <dbReference type="ChEBI" id="CHEBI:32966"/>
        <note>allosteric activator</note>
    </ligand>
</feature>
<dbReference type="InterPro" id="IPR018177">
    <property type="entry name" value="L-lactate_DH_AS"/>
</dbReference>
<feature type="signal peptide" evidence="11">
    <location>
        <begin position="1"/>
        <end position="21"/>
    </location>
</feature>
<feature type="binding site" evidence="9">
    <location>
        <position position="122"/>
    </location>
    <ligand>
        <name>substrate</name>
    </ligand>
</feature>
<dbReference type="GO" id="GO:0006096">
    <property type="term" value="P:glycolytic process"/>
    <property type="evidence" value="ECO:0007669"/>
    <property type="project" value="UniProtKB-UniRule"/>
</dbReference>
<comment type="pathway">
    <text evidence="1 7">Fermentation; pyruvate fermentation to lactate; (S)-lactate from pyruvate: step 1/1.</text>
</comment>
<keyword evidence="11" id="KW-0732">Signal</keyword>
<organism evidence="14 15">
    <name type="scientific">Eubacterium coprostanoligenes</name>
    <dbReference type="NCBI Taxonomy" id="290054"/>
    <lineage>
        <taxon>Bacteria</taxon>
        <taxon>Bacillati</taxon>
        <taxon>Bacillota</taxon>
        <taxon>Clostridia</taxon>
        <taxon>Eubacteriales</taxon>
        <taxon>Eubacteriaceae</taxon>
        <taxon>Eubacterium</taxon>
    </lineage>
</organism>
<dbReference type="InterPro" id="IPR011304">
    <property type="entry name" value="L-lactate_DH"/>
</dbReference>
<dbReference type="PANTHER" id="PTHR43128">
    <property type="entry name" value="L-2-HYDROXYCARBOXYLATE DEHYDROGENASE (NAD(P)(+))"/>
    <property type="match status" value="1"/>
</dbReference>
<comment type="function">
    <text evidence="7">Catalyzes the conversion of lactate to pyruvate.</text>
</comment>
<comment type="catalytic activity">
    <reaction evidence="6 7">
        <text>(S)-lactate + NAD(+) = pyruvate + NADH + H(+)</text>
        <dbReference type="Rhea" id="RHEA:23444"/>
        <dbReference type="ChEBI" id="CHEBI:15361"/>
        <dbReference type="ChEBI" id="CHEBI:15378"/>
        <dbReference type="ChEBI" id="CHEBI:16651"/>
        <dbReference type="ChEBI" id="CHEBI:57540"/>
        <dbReference type="ChEBI" id="CHEBI:57945"/>
        <dbReference type="EC" id="1.1.1.27"/>
    </reaction>
</comment>
<feature type="active site" description="Proton acceptor" evidence="7 8">
    <location>
        <position position="177"/>
    </location>
</feature>
<keyword evidence="7" id="KW-0021">Allosteric enzyme</keyword>
<dbReference type="SUPFAM" id="SSF56327">
    <property type="entry name" value="LDH C-terminal domain-like"/>
    <property type="match status" value="1"/>
</dbReference>
<feature type="binding site" evidence="7">
    <location>
        <position position="103"/>
    </location>
    <ligand>
        <name>NAD(+)</name>
        <dbReference type="ChEBI" id="CHEBI:57540"/>
    </ligand>
</feature>
<feature type="chain" id="PRO_5039339520" description="L-lactate dehydrogenase" evidence="11">
    <location>
        <begin position="22"/>
        <end position="317"/>
    </location>
</feature>
<feature type="binding site" evidence="7">
    <location>
        <position position="170"/>
    </location>
    <ligand>
        <name>beta-D-fructose 1,6-bisphosphate</name>
        <dbReference type="ChEBI" id="CHEBI:32966"/>
        <note>allosteric activator</note>
    </ligand>
</feature>
<evidence type="ECO:0000256" key="3">
    <source>
        <dbReference type="ARBA" id="ARBA00012967"/>
    </source>
</evidence>
<feature type="binding site" evidence="10">
    <location>
        <begin position="10"/>
        <end position="15"/>
    </location>
    <ligand>
        <name>NAD(+)</name>
        <dbReference type="ChEBI" id="CHEBI:57540"/>
    </ligand>
</feature>
<dbReference type="InterPro" id="IPR001557">
    <property type="entry name" value="L-lactate/malate_DH"/>
</dbReference>
<dbReference type="InterPro" id="IPR001236">
    <property type="entry name" value="Lactate/malate_DH_N"/>
</dbReference>
<feature type="binding site" evidence="7 10">
    <location>
        <position position="35"/>
    </location>
    <ligand>
        <name>NAD(+)</name>
        <dbReference type="ChEBI" id="CHEBI:57540"/>
    </ligand>
</feature>
<dbReference type="HAMAP" id="MF_00488">
    <property type="entry name" value="Lactate_dehydrog"/>
    <property type="match status" value="1"/>
</dbReference>
<dbReference type="PIRSF" id="PIRSF000102">
    <property type="entry name" value="Lac_mal_DH"/>
    <property type="match status" value="1"/>
</dbReference>
<dbReference type="EC" id="1.1.1.27" evidence="3 7"/>
<dbReference type="PRINTS" id="PR00086">
    <property type="entry name" value="LLDHDRGNASE"/>
</dbReference>
<evidence type="ECO:0000256" key="8">
    <source>
        <dbReference type="PIRSR" id="PIRSR000102-1"/>
    </source>
</evidence>
<keyword evidence="15" id="KW-1185">Reference proteome</keyword>
<evidence type="ECO:0000256" key="1">
    <source>
        <dbReference type="ARBA" id="ARBA00004843"/>
    </source>
</evidence>
<evidence type="ECO:0000313" key="14">
    <source>
        <dbReference type="EMBL" id="SJZ32691.1"/>
    </source>
</evidence>
<dbReference type="Gene3D" id="3.40.50.720">
    <property type="entry name" value="NAD(P)-binding Rossmann-like Domain"/>
    <property type="match status" value="1"/>
</dbReference>
<comment type="similarity">
    <text evidence="2 7">Belongs to the LDH/MDH superfamily. LDH family.</text>
</comment>
<name>A0A1T4JRC2_9FIRM</name>
<dbReference type="Proteomes" id="UP000190657">
    <property type="component" value="Unassembled WGS sequence"/>
</dbReference>
<evidence type="ECO:0000256" key="6">
    <source>
        <dbReference type="ARBA" id="ARBA00049258"/>
    </source>
</evidence>
<dbReference type="InterPro" id="IPR036291">
    <property type="entry name" value="NAD(P)-bd_dom_sf"/>
</dbReference>
<dbReference type="AlphaFoldDB" id="A0A1T4JRC2"/>
<feature type="binding site" evidence="9">
    <location>
        <position position="153"/>
    </location>
    <ligand>
        <name>substrate</name>
    </ligand>
</feature>
<reference evidence="14 15" key="1">
    <citation type="submission" date="2017-02" db="EMBL/GenBank/DDBJ databases">
        <authorList>
            <person name="Peterson S.W."/>
        </authorList>
    </citation>
    <scope>NUCLEOTIDE SEQUENCE [LARGE SCALE GENOMIC DNA]</scope>
    <source>
        <strain evidence="14 15">ATCC 51222</strain>
    </source>
</reference>
<gene>
    <name evidence="7" type="primary">ldh</name>
    <name evidence="14" type="ORF">SAMN02745114_00009</name>
</gene>
<dbReference type="UniPathway" id="UPA00554">
    <property type="reaction ID" value="UER00611"/>
</dbReference>
<dbReference type="CDD" id="cd05291">
    <property type="entry name" value="HicDH_like"/>
    <property type="match status" value="1"/>
</dbReference>
<dbReference type="Pfam" id="PF02866">
    <property type="entry name" value="Ldh_1_C"/>
    <property type="match status" value="1"/>
</dbReference>
<evidence type="ECO:0000256" key="9">
    <source>
        <dbReference type="PIRSR" id="PIRSR000102-2"/>
    </source>
</evidence>
<dbReference type="STRING" id="290054.SAMN02745114_00009"/>
<protein>
    <recommendedName>
        <fullName evidence="3 7">L-lactate dehydrogenase</fullName>
        <shortName evidence="7">L-LDH</shortName>
        <ecNumber evidence="3 7">1.1.1.27</ecNumber>
    </recommendedName>
</protein>
<feature type="binding site" evidence="7">
    <location>
        <begin position="150"/>
        <end position="153"/>
    </location>
    <ligand>
        <name>substrate</name>
    </ligand>
</feature>
<feature type="binding site" evidence="7">
    <location>
        <position position="234"/>
    </location>
    <ligand>
        <name>substrate</name>
    </ligand>
</feature>
<feature type="binding site" evidence="7">
    <location>
        <begin position="122"/>
        <end position="125"/>
    </location>
    <ligand>
        <name>substrate</name>
    </ligand>
</feature>
<sequence>MANRRVALVGCGMVGMSYAYALLNSDLCNELILIDINEDKAKGEAMDLNHGLCFSSSHMKIRAGSFEDCAYADLVVITASAGSRKPGETRFDQLNKNVKIFKSFISKIVASGFNGIFLVASNPVDVMTRVTYELSGFPANRVIGSGTTLDTARLRYLIGDYFQADPHSVHGYVIGEHGDSEFVPFSQLNLSTKNVEEFFNDERFANDYKREDIEDIIEKVKNSGAEVIKLKGATYYGIGMSLVRITKAIFGDENSVITVSSRLNGEYGMRDVYLGLPAYVNRNGVRKILPLNLTEEEIEKLRNSYNILKESYDGINM</sequence>
<evidence type="ECO:0000256" key="2">
    <source>
        <dbReference type="ARBA" id="ARBA00006054"/>
    </source>
</evidence>
<dbReference type="NCBIfam" id="TIGR01771">
    <property type="entry name" value="L-LDH-NAD"/>
    <property type="match status" value="1"/>
</dbReference>
<evidence type="ECO:0000313" key="15">
    <source>
        <dbReference type="Proteomes" id="UP000190657"/>
    </source>
</evidence>
<dbReference type="InterPro" id="IPR015955">
    <property type="entry name" value="Lactate_DH/Glyco_Ohase_4_C"/>
</dbReference>
<feature type="binding site" evidence="7">
    <location>
        <position position="40"/>
    </location>
    <ligand>
        <name>NAD(+)</name>
        <dbReference type="ChEBI" id="CHEBI:57540"/>
    </ligand>
</feature>
<feature type="binding site" evidence="7 9">
    <location>
        <position position="90"/>
    </location>
    <ligand>
        <name>substrate</name>
    </ligand>
</feature>
<dbReference type="NCBIfam" id="NF000824">
    <property type="entry name" value="PRK00066.1"/>
    <property type="match status" value="1"/>
</dbReference>
<evidence type="ECO:0000256" key="4">
    <source>
        <dbReference type="ARBA" id="ARBA00023002"/>
    </source>
</evidence>